<dbReference type="PANTHER" id="PTHR23290:SF0">
    <property type="entry name" value="RRNA N6-ADENOSINE-METHYLTRANSFERASE METTL5"/>
    <property type="match status" value="1"/>
</dbReference>
<dbReference type="GO" id="GO:0008988">
    <property type="term" value="F:rRNA (adenine-N6-)-methyltransferase activity"/>
    <property type="evidence" value="ECO:0007669"/>
    <property type="project" value="TreeGrafter"/>
</dbReference>
<dbReference type="CDD" id="cd02440">
    <property type="entry name" value="AdoMet_MTases"/>
    <property type="match status" value="1"/>
</dbReference>
<accession>A0A232FGP4</accession>
<reference evidence="4 5" key="1">
    <citation type="journal article" date="2017" name="Curr. Biol.">
        <title>The Evolution of Venom by Co-option of Single-Copy Genes.</title>
        <authorList>
            <person name="Martinson E.O."/>
            <person name="Mrinalini"/>
            <person name="Kelkar Y.D."/>
            <person name="Chang C.H."/>
            <person name="Werren J.H."/>
        </authorList>
    </citation>
    <scope>NUCLEOTIDE SEQUENCE [LARGE SCALE GENOMIC DNA]</scope>
    <source>
        <strain evidence="4 5">Alberta</strain>
        <tissue evidence="4">Whole body</tissue>
    </source>
</reference>
<dbReference type="Gene3D" id="3.40.50.150">
    <property type="entry name" value="Vaccinia Virus protein VP39"/>
    <property type="match status" value="1"/>
</dbReference>
<name>A0A232FGP4_9HYME</name>
<dbReference type="PROSITE" id="PS00092">
    <property type="entry name" value="N6_MTASE"/>
    <property type="match status" value="1"/>
</dbReference>
<dbReference type="InterPro" id="IPR002052">
    <property type="entry name" value="DNA_methylase_N6_adenine_CS"/>
</dbReference>
<evidence type="ECO:0000313" key="5">
    <source>
        <dbReference type="Proteomes" id="UP000215335"/>
    </source>
</evidence>
<keyword evidence="5" id="KW-1185">Reference proteome</keyword>
<feature type="domain" description="Methyltransferase small" evidence="3">
    <location>
        <begin position="99"/>
        <end position="192"/>
    </location>
</feature>
<dbReference type="PANTHER" id="PTHR23290">
    <property type="entry name" value="RRNA N6-ADENOSINE-METHYLTRANSFERASE METTL5"/>
    <property type="match status" value="1"/>
</dbReference>
<proteinExistence type="inferred from homology"/>
<comment type="caution">
    <text evidence="4">The sequence shown here is derived from an EMBL/GenBank/DDBJ whole genome shotgun (WGS) entry which is preliminary data.</text>
</comment>
<dbReference type="SUPFAM" id="SSF53335">
    <property type="entry name" value="S-adenosyl-L-methionine-dependent methyltransferases"/>
    <property type="match status" value="1"/>
</dbReference>
<dbReference type="OrthoDB" id="419617at2759"/>
<organism evidence="4 5">
    <name type="scientific">Trichomalopsis sarcophagae</name>
    <dbReference type="NCBI Taxonomy" id="543379"/>
    <lineage>
        <taxon>Eukaryota</taxon>
        <taxon>Metazoa</taxon>
        <taxon>Ecdysozoa</taxon>
        <taxon>Arthropoda</taxon>
        <taxon>Hexapoda</taxon>
        <taxon>Insecta</taxon>
        <taxon>Pterygota</taxon>
        <taxon>Neoptera</taxon>
        <taxon>Endopterygota</taxon>
        <taxon>Hymenoptera</taxon>
        <taxon>Apocrita</taxon>
        <taxon>Proctotrupomorpha</taxon>
        <taxon>Chalcidoidea</taxon>
        <taxon>Pteromalidae</taxon>
        <taxon>Pteromalinae</taxon>
        <taxon>Trichomalopsis</taxon>
    </lineage>
</organism>
<dbReference type="Proteomes" id="UP000215335">
    <property type="component" value="Unassembled WGS sequence"/>
</dbReference>
<sequence>MAFPQANSRELQNRKILEELQLKKQMLLKQGVVQSLGPSISLPATVLAPTTSAAQPSDANSINSSQRAALANAQAASFEQYATSPHIASRMLYVAQTQFEDIEDCNVADLGTGCGILSIGAFLLGAAQVTGFDIDLNALSICAENCEELEAPIEMICCNVINYLPGKYEKFFDTVIMNPPFGTKHNTGIDIKFLEIASKLTKNAIYSLHKTSTRDHVLRKGEQFGFNSEVVAELRYDLPQTYKFHKKKSVDVEVDFIRFSAKK</sequence>
<dbReference type="AlphaFoldDB" id="A0A232FGP4"/>
<protein>
    <recommendedName>
        <fullName evidence="2">Methyltransferase-like protein 5</fullName>
    </recommendedName>
</protein>
<evidence type="ECO:0000259" key="3">
    <source>
        <dbReference type="Pfam" id="PF05175"/>
    </source>
</evidence>
<dbReference type="InterPro" id="IPR051720">
    <property type="entry name" value="rRNA_MeTrfase/Polyamine_Synth"/>
</dbReference>
<comment type="similarity">
    <text evidence="1">Belongs to the methyltransferase superfamily. PrmA family.</text>
</comment>
<dbReference type="GO" id="GO:0003676">
    <property type="term" value="F:nucleic acid binding"/>
    <property type="evidence" value="ECO:0007669"/>
    <property type="project" value="InterPro"/>
</dbReference>
<gene>
    <name evidence="4" type="ORF">TSAR_003032</name>
</gene>
<dbReference type="InterPro" id="IPR007848">
    <property type="entry name" value="Small_mtfrase_dom"/>
</dbReference>
<dbReference type="STRING" id="543379.A0A232FGP4"/>
<dbReference type="EMBL" id="NNAY01000229">
    <property type="protein sequence ID" value="OXU29862.1"/>
    <property type="molecule type" value="Genomic_DNA"/>
</dbReference>
<evidence type="ECO:0000256" key="2">
    <source>
        <dbReference type="ARBA" id="ARBA00041374"/>
    </source>
</evidence>
<dbReference type="InterPro" id="IPR029063">
    <property type="entry name" value="SAM-dependent_MTases_sf"/>
</dbReference>
<evidence type="ECO:0000256" key="1">
    <source>
        <dbReference type="ARBA" id="ARBA00009741"/>
    </source>
</evidence>
<evidence type="ECO:0000313" key="4">
    <source>
        <dbReference type="EMBL" id="OXU29862.1"/>
    </source>
</evidence>
<dbReference type="Pfam" id="PF05175">
    <property type="entry name" value="MTS"/>
    <property type="match status" value="1"/>
</dbReference>